<gene>
    <name evidence="3" type="ORF">D1224_03430</name>
</gene>
<feature type="region of interest" description="Disordered" evidence="1">
    <location>
        <begin position="39"/>
        <end position="58"/>
    </location>
</feature>
<name>A0A399QW66_9PROT</name>
<feature type="compositionally biased region" description="Polar residues" evidence="1">
    <location>
        <begin position="47"/>
        <end position="58"/>
    </location>
</feature>
<dbReference type="AlphaFoldDB" id="A0A399QW66"/>
<sequence>MKHTMQLFTGLAGFAIAATAAVAQPAAAQAASSASQFERPYGFAPGQESQPFTATSRDASNNRVVINGLINGGTGLGTGLYTSWGQTEGAPGMLGSGTAIGNQLNVVTNGNYNTVIIDSTQINNGDQTVVLNGELDLQ</sequence>
<evidence type="ECO:0000256" key="1">
    <source>
        <dbReference type="SAM" id="MobiDB-lite"/>
    </source>
</evidence>
<organism evidence="3 4">
    <name type="scientific">Henriciella barbarensis</name>
    <dbReference type="NCBI Taxonomy" id="86342"/>
    <lineage>
        <taxon>Bacteria</taxon>
        <taxon>Pseudomonadati</taxon>
        <taxon>Pseudomonadota</taxon>
        <taxon>Alphaproteobacteria</taxon>
        <taxon>Hyphomonadales</taxon>
        <taxon>Hyphomonadaceae</taxon>
        <taxon>Henriciella</taxon>
    </lineage>
</organism>
<feature type="signal peptide" evidence="2">
    <location>
        <begin position="1"/>
        <end position="30"/>
    </location>
</feature>
<proteinExistence type="predicted"/>
<accession>A0A399QW66</accession>
<dbReference type="OrthoDB" id="7632091at2"/>
<dbReference type="Proteomes" id="UP000265431">
    <property type="component" value="Unassembled WGS sequence"/>
</dbReference>
<comment type="caution">
    <text evidence="3">The sequence shown here is derived from an EMBL/GenBank/DDBJ whole genome shotgun (WGS) entry which is preliminary data.</text>
</comment>
<dbReference type="InterPro" id="IPR049851">
    <property type="entry name" value="Holdfast_HfaA"/>
</dbReference>
<dbReference type="EMBL" id="QWGB01000005">
    <property type="protein sequence ID" value="RIJ23336.1"/>
    <property type="molecule type" value="Genomic_DNA"/>
</dbReference>
<protein>
    <submittedName>
        <fullName evidence="3">Holdfast attachment protein HfaA</fullName>
    </submittedName>
</protein>
<reference evidence="3 4" key="1">
    <citation type="submission" date="2018-08" db="EMBL/GenBank/DDBJ databases">
        <title>Henriciella mobilis sp. nov., isolated from seawater.</title>
        <authorList>
            <person name="Cheng H."/>
            <person name="Wu Y.-H."/>
            <person name="Xu X.-W."/>
            <person name="Guo L.-L."/>
        </authorList>
    </citation>
    <scope>NUCLEOTIDE SEQUENCE [LARGE SCALE GENOMIC DNA]</scope>
    <source>
        <strain evidence="3 4">CCUG66934</strain>
    </source>
</reference>
<evidence type="ECO:0000313" key="3">
    <source>
        <dbReference type="EMBL" id="RIJ23336.1"/>
    </source>
</evidence>
<dbReference type="NCBIfam" id="NF037934">
    <property type="entry name" value="holdfast_HfaA"/>
    <property type="match status" value="1"/>
</dbReference>
<keyword evidence="2" id="KW-0732">Signal</keyword>
<evidence type="ECO:0000256" key="2">
    <source>
        <dbReference type="SAM" id="SignalP"/>
    </source>
</evidence>
<evidence type="ECO:0000313" key="4">
    <source>
        <dbReference type="Proteomes" id="UP000265431"/>
    </source>
</evidence>
<feature type="chain" id="PRO_5017337182" evidence="2">
    <location>
        <begin position="31"/>
        <end position="138"/>
    </location>
</feature>
<dbReference type="RefSeq" id="WP_119378525.1">
    <property type="nucleotide sequence ID" value="NZ_QWGB01000005.1"/>
</dbReference>
<keyword evidence="4" id="KW-1185">Reference proteome</keyword>